<reference evidence="8" key="1">
    <citation type="journal article" date="2023" name="Insect Mol. Biol.">
        <title>Genome sequencing provides insights into the evolution of gene families encoding plant cell wall-degrading enzymes in longhorned beetles.</title>
        <authorList>
            <person name="Shin N.R."/>
            <person name="Okamura Y."/>
            <person name="Kirsch R."/>
            <person name="Pauchet Y."/>
        </authorList>
    </citation>
    <scope>NUCLEOTIDE SEQUENCE</scope>
    <source>
        <strain evidence="8">AMC_N1</strain>
    </source>
</reference>
<evidence type="ECO:0000256" key="1">
    <source>
        <dbReference type="ARBA" id="ARBA00004370"/>
    </source>
</evidence>
<accession>A0AAV8YDT0</accession>
<dbReference type="PANTHER" id="PTHR17613:SF14">
    <property type="entry name" value="DEMENTIN, ISOFORM H"/>
    <property type="match status" value="1"/>
</dbReference>
<keyword evidence="9" id="KW-1185">Reference proteome</keyword>
<sequence length="213" mass="23668">MEEYEMGLLITELMLLQARCERVATSLNRTVSGDTFPTMSSLDKPSQDGGVLAHKSIRHRSPTTSVNRTVDMDDSTQGNSLDDTGATGEADTSDLCYPSSFLSNGSSELKQDDETDGIDPKTNAILEHLGNKIVRVRDLIRTEQKLRDDNVNEYLKLAANADKQQVQRIKAVFEKKNQKSAQIISQLQKKTHGVAQSHRPPREVLRDMGQGLK</sequence>
<dbReference type="Pfam" id="PF10267">
    <property type="entry name" value="Tmemb_cc2"/>
    <property type="match status" value="1"/>
</dbReference>
<proteinExistence type="inferred from homology"/>
<evidence type="ECO:0000256" key="6">
    <source>
        <dbReference type="ARBA" id="ARBA00023136"/>
    </source>
</evidence>
<feature type="region of interest" description="Disordered" evidence="7">
    <location>
        <begin position="192"/>
        <end position="213"/>
    </location>
</feature>
<protein>
    <submittedName>
        <fullName evidence="8">Uncharacterized protein</fullName>
    </submittedName>
</protein>
<comment type="subcellular location">
    <subcellularLocation>
        <location evidence="1">Membrane</location>
    </subcellularLocation>
</comment>
<dbReference type="InterPro" id="IPR019394">
    <property type="entry name" value="TEX28/TMCC"/>
</dbReference>
<keyword evidence="5" id="KW-0175">Coiled coil</keyword>
<evidence type="ECO:0000313" key="8">
    <source>
        <dbReference type="EMBL" id="KAJ8948980.1"/>
    </source>
</evidence>
<comment type="caution">
    <text evidence="8">The sequence shown here is derived from an EMBL/GenBank/DDBJ whole genome shotgun (WGS) entry which is preliminary data.</text>
</comment>
<organism evidence="8 9">
    <name type="scientific">Aromia moschata</name>
    <dbReference type="NCBI Taxonomy" id="1265417"/>
    <lineage>
        <taxon>Eukaryota</taxon>
        <taxon>Metazoa</taxon>
        <taxon>Ecdysozoa</taxon>
        <taxon>Arthropoda</taxon>
        <taxon>Hexapoda</taxon>
        <taxon>Insecta</taxon>
        <taxon>Pterygota</taxon>
        <taxon>Neoptera</taxon>
        <taxon>Endopterygota</taxon>
        <taxon>Coleoptera</taxon>
        <taxon>Polyphaga</taxon>
        <taxon>Cucujiformia</taxon>
        <taxon>Chrysomeloidea</taxon>
        <taxon>Cerambycidae</taxon>
        <taxon>Cerambycinae</taxon>
        <taxon>Callichromatini</taxon>
        <taxon>Aromia</taxon>
    </lineage>
</organism>
<feature type="compositionally biased region" description="Polar residues" evidence="7">
    <location>
        <begin position="31"/>
        <end position="44"/>
    </location>
</feature>
<evidence type="ECO:0000313" key="9">
    <source>
        <dbReference type="Proteomes" id="UP001162162"/>
    </source>
</evidence>
<name>A0AAV8YDT0_9CUCU</name>
<evidence type="ECO:0000256" key="7">
    <source>
        <dbReference type="SAM" id="MobiDB-lite"/>
    </source>
</evidence>
<keyword evidence="4" id="KW-1133">Transmembrane helix</keyword>
<dbReference type="GO" id="GO:0016020">
    <property type="term" value="C:membrane"/>
    <property type="evidence" value="ECO:0007669"/>
    <property type="project" value="UniProtKB-SubCell"/>
</dbReference>
<feature type="region of interest" description="Disordered" evidence="7">
    <location>
        <begin position="31"/>
        <end position="94"/>
    </location>
</feature>
<dbReference type="PANTHER" id="PTHR17613">
    <property type="entry name" value="CEREBRAL PROTEIN-11-RELATED"/>
    <property type="match status" value="1"/>
</dbReference>
<gene>
    <name evidence="8" type="ORF">NQ318_023004</name>
</gene>
<dbReference type="EMBL" id="JAPWTK010000126">
    <property type="protein sequence ID" value="KAJ8948980.1"/>
    <property type="molecule type" value="Genomic_DNA"/>
</dbReference>
<keyword evidence="6" id="KW-0472">Membrane</keyword>
<dbReference type="AlphaFoldDB" id="A0AAV8YDT0"/>
<dbReference type="GO" id="GO:0012505">
    <property type="term" value="C:endomembrane system"/>
    <property type="evidence" value="ECO:0007669"/>
    <property type="project" value="TreeGrafter"/>
</dbReference>
<comment type="similarity">
    <text evidence="2">Belongs to the TEX28 family.</text>
</comment>
<dbReference type="Proteomes" id="UP001162162">
    <property type="component" value="Unassembled WGS sequence"/>
</dbReference>
<evidence type="ECO:0000256" key="4">
    <source>
        <dbReference type="ARBA" id="ARBA00022989"/>
    </source>
</evidence>
<evidence type="ECO:0000256" key="3">
    <source>
        <dbReference type="ARBA" id="ARBA00022692"/>
    </source>
</evidence>
<keyword evidence="3" id="KW-0812">Transmembrane</keyword>
<evidence type="ECO:0000256" key="5">
    <source>
        <dbReference type="ARBA" id="ARBA00023054"/>
    </source>
</evidence>
<evidence type="ECO:0000256" key="2">
    <source>
        <dbReference type="ARBA" id="ARBA00008108"/>
    </source>
</evidence>